<keyword evidence="4" id="KW-1185">Reference proteome</keyword>
<sequence length="102" mass="10280">MLRHEFQPGRLVAGLFMGLAGFVYAGDAGGLWDTPWFAIIPIVVGGLCLAGATATVAGIRKGPAGRGDSRRQWTLTGHITTGGAPGAAGTAQTGDTDEAGRG</sequence>
<comment type="caution">
    <text evidence="3">The sequence shown here is derived from an EMBL/GenBank/DDBJ whole genome shotgun (WGS) entry which is preliminary data.</text>
</comment>
<evidence type="ECO:0000313" key="3">
    <source>
        <dbReference type="EMBL" id="GHE73144.1"/>
    </source>
</evidence>
<organism evidence="3 4">
    <name type="scientific">Streptomyces longispororuber</name>
    <dbReference type="NCBI Taxonomy" id="68230"/>
    <lineage>
        <taxon>Bacteria</taxon>
        <taxon>Bacillati</taxon>
        <taxon>Actinomycetota</taxon>
        <taxon>Actinomycetes</taxon>
        <taxon>Kitasatosporales</taxon>
        <taxon>Streptomycetaceae</taxon>
        <taxon>Streptomyces</taxon>
    </lineage>
</organism>
<keyword evidence="2" id="KW-0812">Transmembrane</keyword>
<protein>
    <submittedName>
        <fullName evidence="3">Uncharacterized protein</fullName>
    </submittedName>
</protein>
<evidence type="ECO:0000256" key="1">
    <source>
        <dbReference type="SAM" id="MobiDB-lite"/>
    </source>
</evidence>
<accession>A0A918ZXH1</accession>
<dbReference type="AlphaFoldDB" id="A0A918ZXH1"/>
<feature type="compositionally biased region" description="Low complexity" evidence="1">
    <location>
        <begin position="76"/>
        <end position="94"/>
    </location>
</feature>
<dbReference type="Proteomes" id="UP000608024">
    <property type="component" value="Unassembled WGS sequence"/>
</dbReference>
<dbReference type="EMBL" id="BNBT01000079">
    <property type="protein sequence ID" value="GHE73144.1"/>
    <property type="molecule type" value="Genomic_DNA"/>
</dbReference>
<dbReference type="RefSeq" id="WP_190137977.1">
    <property type="nucleotide sequence ID" value="NZ_BNBT01000079.1"/>
</dbReference>
<reference evidence="3" key="1">
    <citation type="journal article" date="2014" name="Int. J. Syst. Evol. Microbiol.">
        <title>Complete genome sequence of Corynebacterium casei LMG S-19264T (=DSM 44701T), isolated from a smear-ripened cheese.</title>
        <authorList>
            <consortium name="US DOE Joint Genome Institute (JGI-PGF)"/>
            <person name="Walter F."/>
            <person name="Albersmeier A."/>
            <person name="Kalinowski J."/>
            <person name="Ruckert C."/>
        </authorList>
    </citation>
    <scope>NUCLEOTIDE SEQUENCE</scope>
    <source>
        <strain evidence="3">JCM 4784</strain>
    </source>
</reference>
<evidence type="ECO:0000313" key="4">
    <source>
        <dbReference type="Proteomes" id="UP000608024"/>
    </source>
</evidence>
<name>A0A918ZXH1_9ACTN</name>
<feature type="transmembrane region" description="Helical" evidence="2">
    <location>
        <begin position="35"/>
        <end position="59"/>
    </location>
</feature>
<keyword evidence="2" id="KW-0472">Membrane</keyword>
<proteinExistence type="predicted"/>
<gene>
    <name evidence="3" type="ORF">GCM10018785_46560</name>
</gene>
<reference evidence="3" key="2">
    <citation type="submission" date="2020-09" db="EMBL/GenBank/DDBJ databases">
        <authorList>
            <person name="Sun Q."/>
            <person name="Ohkuma M."/>
        </authorList>
    </citation>
    <scope>NUCLEOTIDE SEQUENCE</scope>
    <source>
        <strain evidence="3">JCM 4784</strain>
    </source>
</reference>
<evidence type="ECO:0000256" key="2">
    <source>
        <dbReference type="SAM" id="Phobius"/>
    </source>
</evidence>
<keyword evidence="2" id="KW-1133">Transmembrane helix</keyword>
<feature type="region of interest" description="Disordered" evidence="1">
    <location>
        <begin position="76"/>
        <end position="102"/>
    </location>
</feature>